<evidence type="ECO:0000256" key="1">
    <source>
        <dbReference type="ARBA" id="ARBA00010928"/>
    </source>
</evidence>
<dbReference type="PANTHER" id="PTHR43054:SF1">
    <property type="entry name" value="SCYLLO-INOSITOL 2-DEHYDROGENASE (NADP(+)) IOLU"/>
    <property type="match status" value="1"/>
</dbReference>
<evidence type="ECO:0000313" key="4">
    <source>
        <dbReference type="EMBL" id="KAJ3632083.1"/>
    </source>
</evidence>
<accession>A0AA38M0M6</accession>
<dbReference type="Pfam" id="PF22725">
    <property type="entry name" value="GFO_IDH_MocA_C3"/>
    <property type="match status" value="1"/>
</dbReference>
<sequence length="320" mass="36549">MIKFGTIGTSMISEEFISVAKQNQNVKVVSCYSRSKEKAKEFIKANELKARAFDNFQEMANEIDAVYIASPNGLHFEQAMYFLQQQKHVFLEKPLTLDVKQAQQLYEVAMKNKVILMEAFKLIHAPQYNFLDDFVKKYSPFAATFSTNKYSSRMPDVKKGIFNSVFDEKLGKGSTYDMLVYPVELAISLFGPVKEVKSMSSQLSNGVNFVDAVLMKHESNVITNIMCSKSSNGLVGSEILSDEGTISFQEVLRLNKINLYDIEEKKNYNLFDDDKEDMMKYELDVFAKMVLEDDLQLSDYLLKISCETVRVLNIVEQNSL</sequence>
<dbReference type="SUPFAM" id="SSF51735">
    <property type="entry name" value="NAD(P)-binding Rossmann-fold domains"/>
    <property type="match status" value="1"/>
</dbReference>
<dbReference type="Pfam" id="PF01408">
    <property type="entry name" value="GFO_IDH_MocA"/>
    <property type="match status" value="1"/>
</dbReference>
<organism evidence="4 5">
    <name type="scientific">Zophobas morio</name>
    <dbReference type="NCBI Taxonomy" id="2755281"/>
    <lineage>
        <taxon>Eukaryota</taxon>
        <taxon>Metazoa</taxon>
        <taxon>Ecdysozoa</taxon>
        <taxon>Arthropoda</taxon>
        <taxon>Hexapoda</taxon>
        <taxon>Insecta</taxon>
        <taxon>Pterygota</taxon>
        <taxon>Neoptera</taxon>
        <taxon>Endopterygota</taxon>
        <taxon>Coleoptera</taxon>
        <taxon>Polyphaga</taxon>
        <taxon>Cucujiformia</taxon>
        <taxon>Tenebrionidae</taxon>
        <taxon>Zophobas</taxon>
    </lineage>
</organism>
<evidence type="ECO:0000259" key="2">
    <source>
        <dbReference type="Pfam" id="PF01408"/>
    </source>
</evidence>
<comment type="similarity">
    <text evidence="1">Belongs to the Gfo/Idh/MocA family.</text>
</comment>
<keyword evidence="5" id="KW-1185">Reference proteome</keyword>
<reference evidence="4" key="1">
    <citation type="journal article" date="2023" name="G3 (Bethesda)">
        <title>Whole genome assemblies of Zophobas morio and Tenebrio molitor.</title>
        <authorList>
            <person name="Kaur S."/>
            <person name="Stinson S.A."/>
            <person name="diCenzo G.C."/>
        </authorList>
    </citation>
    <scope>NUCLEOTIDE SEQUENCE</scope>
    <source>
        <strain evidence="4">QUZm001</strain>
    </source>
</reference>
<dbReference type="InterPro" id="IPR036291">
    <property type="entry name" value="NAD(P)-bd_dom_sf"/>
</dbReference>
<dbReference type="InterPro" id="IPR000683">
    <property type="entry name" value="Gfo/Idh/MocA-like_OxRdtase_N"/>
</dbReference>
<dbReference type="AlphaFoldDB" id="A0AA38M0M6"/>
<dbReference type="SUPFAM" id="SSF55347">
    <property type="entry name" value="Glyceraldehyde-3-phosphate dehydrogenase-like, C-terminal domain"/>
    <property type="match status" value="1"/>
</dbReference>
<gene>
    <name evidence="4" type="ORF">Zmor_024804</name>
</gene>
<dbReference type="Gene3D" id="3.40.50.720">
    <property type="entry name" value="NAD(P)-binding Rossmann-like Domain"/>
    <property type="match status" value="1"/>
</dbReference>
<comment type="caution">
    <text evidence="4">The sequence shown here is derived from an EMBL/GenBank/DDBJ whole genome shotgun (WGS) entry which is preliminary data.</text>
</comment>
<feature type="domain" description="Gfo/Idh/MocA-like oxidoreductase N-terminal" evidence="2">
    <location>
        <begin position="2"/>
        <end position="119"/>
    </location>
</feature>
<dbReference type="PANTHER" id="PTHR43054">
    <property type="match status" value="1"/>
</dbReference>
<protein>
    <recommendedName>
        <fullName evidence="6">Oxidoreductase</fullName>
    </recommendedName>
</protein>
<dbReference type="Proteomes" id="UP001168821">
    <property type="component" value="Unassembled WGS sequence"/>
</dbReference>
<feature type="domain" description="GFO/IDH/MocA-like oxidoreductase" evidence="3">
    <location>
        <begin position="164"/>
        <end position="246"/>
    </location>
</feature>
<name>A0AA38M0M6_9CUCU</name>
<dbReference type="Gene3D" id="3.30.360.10">
    <property type="entry name" value="Dihydrodipicolinate Reductase, domain 2"/>
    <property type="match status" value="1"/>
</dbReference>
<dbReference type="EMBL" id="JALNTZ010000705">
    <property type="protein sequence ID" value="KAJ3632083.1"/>
    <property type="molecule type" value="Genomic_DNA"/>
</dbReference>
<evidence type="ECO:0000259" key="3">
    <source>
        <dbReference type="Pfam" id="PF22725"/>
    </source>
</evidence>
<evidence type="ECO:0000313" key="5">
    <source>
        <dbReference type="Proteomes" id="UP001168821"/>
    </source>
</evidence>
<evidence type="ECO:0008006" key="6">
    <source>
        <dbReference type="Google" id="ProtNLM"/>
    </source>
</evidence>
<dbReference type="GO" id="GO:0000166">
    <property type="term" value="F:nucleotide binding"/>
    <property type="evidence" value="ECO:0007669"/>
    <property type="project" value="InterPro"/>
</dbReference>
<dbReference type="InterPro" id="IPR055170">
    <property type="entry name" value="GFO_IDH_MocA-like_dom"/>
</dbReference>
<proteinExistence type="inferred from homology"/>